<dbReference type="InterPro" id="IPR036600">
    <property type="entry name" value="PAH_sf"/>
</dbReference>
<feature type="compositionally biased region" description="Polar residues" evidence="6">
    <location>
        <begin position="126"/>
        <end position="141"/>
    </location>
</feature>
<dbReference type="Pfam" id="PF02671">
    <property type="entry name" value="PAH"/>
    <property type="match status" value="3"/>
</dbReference>
<evidence type="ECO:0000259" key="7">
    <source>
        <dbReference type="SMART" id="SM00761"/>
    </source>
</evidence>
<gene>
    <name evidence="8" type="ORF">AAT19DRAFT_15878</name>
</gene>
<feature type="region of interest" description="Disordered" evidence="6">
    <location>
        <begin position="312"/>
        <end position="402"/>
    </location>
</feature>
<evidence type="ECO:0000256" key="3">
    <source>
        <dbReference type="ARBA" id="ARBA00022737"/>
    </source>
</evidence>
<dbReference type="PANTHER" id="PTHR12346:SF0">
    <property type="entry name" value="SIN3A, ISOFORM G"/>
    <property type="match status" value="1"/>
</dbReference>
<keyword evidence="4 5" id="KW-0539">Nucleus</keyword>
<dbReference type="Proteomes" id="UP000239560">
    <property type="component" value="Unassembled WGS sequence"/>
</dbReference>
<organism evidence="8 9">
    <name type="scientific">Rhodotorula toruloides</name>
    <name type="common">Yeast</name>
    <name type="synonym">Rhodosporidium toruloides</name>
    <dbReference type="NCBI Taxonomy" id="5286"/>
    <lineage>
        <taxon>Eukaryota</taxon>
        <taxon>Fungi</taxon>
        <taxon>Dikarya</taxon>
        <taxon>Basidiomycota</taxon>
        <taxon>Pucciniomycotina</taxon>
        <taxon>Microbotryomycetes</taxon>
        <taxon>Sporidiobolales</taxon>
        <taxon>Sporidiobolaceae</taxon>
        <taxon>Rhodotorula</taxon>
    </lineage>
</organism>
<dbReference type="GO" id="GO:0003714">
    <property type="term" value="F:transcription corepressor activity"/>
    <property type="evidence" value="ECO:0007669"/>
    <property type="project" value="InterPro"/>
</dbReference>
<dbReference type="FunFam" id="1.20.1160.11:FF:000001">
    <property type="entry name" value="Paired amphipathic helix protein Sin3"/>
    <property type="match status" value="1"/>
</dbReference>
<feature type="region of interest" description="Disordered" evidence="6">
    <location>
        <begin position="1018"/>
        <end position="1038"/>
    </location>
</feature>
<dbReference type="GO" id="GO:0033698">
    <property type="term" value="C:Rpd3L complex"/>
    <property type="evidence" value="ECO:0007669"/>
    <property type="project" value="UniProtKB-ARBA"/>
</dbReference>
<dbReference type="InterPro" id="IPR031693">
    <property type="entry name" value="Sin3_C"/>
</dbReference>
<accession>A0A2T0A540</accession>
<feature type="region of interest" description="Disordered" evidence="6">
    <location>
        <begin position="446"/>
        <end position="483"/>
    </location>
</feature>
<keyword evidence="3" id="KW-0677">Repeat</keyword>
<proteinExistence type="predicted"/>
<feature type="compositionally biased region" description="Low complexity" evidence="6">
    <location>
        <begin position="980"/>
        <end position="998"/>
    </location>
</feature>
<dbReference type="FunFam" id="1.20.1160.11:FF:000003">
    <property type="entry name" value="Paired amphipathic helix SIN3-like protein"/>
    <property type="match status" value="1"/>
</dbReference>
<comment type="caution">
    <text evidence="8">The sequence shown here is derived from an EMBL/GenBank/DDBJ whole genome shotgun (WGS) entry which is preliminary data.</text>
</comment>
<dbReference type="OrthoDB" id="10265969at2759"/>
<dbReference type="Pfam" id="PF16879">
    <property type="entry name" value="Sin3a_C"/>
    <property type="match status" value="1"/>
</dbReference>
<name>A0A2T0A540_RHOTO</name>
<evidence type="ECO:0000313" key="9">
    <source>
        <dbReference type="Proteomes" id="UP000239560"/>
    </source>
</evidence>
<dbReference type="SUPFAM" id="SSF47762">
    <property type="entry name" value="PAH2 domain"/>
    <property type="match status" value="3"/>
</dbReference>
<dbReference type="EMBL" id="LCTV02000008">
    <property type="protein sequence ID" value="PRQ73125.1"/>
    <property type="molecule type" value="Genomic_DNA"/>
</dbReference>
<feature type="region of interest" description="Disordered" evidence="6">
    <location>
        <begin position="922"/>
        <end position="1000"/>
    </location>
</feature>
<feature type="compositionally biased region" description="Low complexity" evidence="6">
    <location>
        <begin position="223"/>
        <end position="232"/>
    </location>
</feature>
<feature type="domain" description="Histone deacetylase interacting" evidence="7">
    <location>
        <begin position="604"/>
        <end position="702"/>
    </location>
</feature>
<dbReference type="GO" id="GO:0010628">
    <property type="term" value="P:positive regulation of gene expression"/>
    <property type="evidence" value="ECO:0007669"/>
    <property type="project" value="UniProtKB-ARBA"/>
</dbReference>
<dbReference type="InterPro" id="IPR039774">
    <property type="entry name" value="Sin3-like"/>
</dbReference>
<feature type="compositionally biased region" description="Low complexity" evidence="6">
    <location>
        <begin position="1435"/>
        <end position="1447"/>
    </location>
</feature>
<dbReference type="SMART" id="SM00761">
    <property type="entry name" value="HDAC_interact"/>
    <property type="match status" value="1"/>
</dbReference>
<keyword evidence="2" id="KW-0678">Repressor</keyword>
<dbReference type="PANTHER" id="PTHR12346">
    <property type="entry name" value="SIN3B-RELATED"/>
    <property type="match status" value="1"/>
</dbReference>
<protein>
    <recommendedName>
        <fullName evidence="7">Histone deacetylase interacting domain-containing protein</fullName>
    </recommendedName>
</protein>
<feature type="compositionally biased region" description="Basic and acidic residues" evidence="6">
    <location>
        <begin position="1409"/>
        <end position="1434"/>
    </location>
</feature>
<sequence length="1481" mass="158137">MAAAMEAKTNLNVRDALSYLDRVKMTFADQTEVYDRFLTIMKEFKSQGIDTPGVIDRVSTLFRGHPALIQGFNTFLPPGYRIECTVTSDGAAGGPGGSAGGGGAAGGQGGTTITVTTPMGMTTRTQLTGEQADRVTSTTTAAAAPGEVKQEQGQGPPAAAPAAGQPMHIQNLPPAPGVAAMQAAQTGGPGTPIATTPGAATVLSNQMGSTSSAPGAAPPAVPAAPASVASSSDAQGAARPPMEFNHAINYVNKIKNRFIREPETYKAFLEILQTYQKEGKAIQEVYAQVTILFHSAPDLLEEFKQFLPDTSPEGQAAAAAASPAQGLAGRAGPGTGKRAAPSAGKDGAGAKRAKTGAGAAGAKETGVGKGKGKRKAVATDVSPLVGGPAGRAKGAASPADMHGLTYRSESPSVAGDYAHPHLAHHAQAQAAAAAYYYGGVPPPPAAATAVSSAPGQQPGSVAYAYEPPAPPPPPQPLLAPKPVPSQPDLAFFSRVKAHAKDQPTYHEFLKLVNLYTQDLIDLTALVARAWLFLHQDEALWRDFKEMVGWIGDGHPDPVVDGVLGDPGRRVELDKQTGKRVIENVPRLDGERWRKAAGDAGKGWETYGPSYRRLPAEEISLNCSGRDALCWEVLNDEWVSQPSWQSDEGFVAKRQNPYEEAFHRSEEERHEYDYYIEANMRTIALLEPIASRIALMEPDERATFRLKPGLGNQSKSIYQRVLKKVYGKEQGLEVIQALHENPCVAVPIVLARLKQKDEEWKRALREWNRVWREADAKNFLKALDHQAVAIKANDRRYLNTKALVSEIESLKREQQQREYGTPTHPLPSRHQLSYPVSDRQALFDAVKLILSFLDRTYVVSFADKPKVDAFLHEFFAMVFAIPPAEFAIEANALVEEDDTASNADAASDAGTVGGAASGLEEAVEAALSGTSTPTSGRGKGKKGGDLRKKALRKTVVPGDGVPGPGRGRKRTAAVPVPTTNSAPSSRATSPVASTSAAGASGFGADGDSVMADAGTGLEEGAATSAGEGDAGSNGTTSREGTPAALVAEASATPAEPAAVEIDGLPEVIHPVDAKPAQTDKRRSWNVFANSTLYCMLRLFQVLQQRLSQLRNSAAVLAVPPPIQPITPSHVPSLSMSLTYAPPSGSGWTETSDYYYYRALALCDKLFDGDLDQQTFEDGVRRIMATQGYVLFTVDKILASILKLSLTAVTDAKTKEILALLREDRSHPDRSTHSQQIEYRSNAESTLANDENLYRVEWTPLSTGSASDPLLLGTLRFQLMGRDVAAPEDLPAAERAWAKYVEGYVKLERTPGLVIEPRIPYLPRNLRQLGIPPPPPSQAADVRPTLPKGLTVVSALQSRICLRSYKMFFCAETEDVLFRRVRDADWPSEEVKAKKAKRVVQWLEKRTKEVEATKAADAPDGKADEGKDAAAAEKADASSAAPEAGAKDAAPVEEKMDVEAESAAKKEEVGEEEKKADDVEMKV</sequence>
<evidence type="ECO:0000256" key="1">
    <source>
        <dbReference type="ARBA" id="ARBA00004123"/>
    </source>
</evidence>
<feature type="compositionally biased region" description="Low complexity" evidence="6">
    <location>
        <begin position="314"/>
        <end position="328"/>
    </location>
</feature>
<dbReference type="PROSITE" id="PS51477">
    <property type="entry name" value="PAH"/>
    <property type="match status" value="2"/>
</dbReference>
<dbReference type="GO" id="GO:0000122">
    <property type="term" value="P:negative regulation of transcription by RNA polymerase II"/>
    <property type="evidence" value="ECO:0007669"/>
    <property type="project" value="TreeGrafter"/>
</dbReference>
<feature type="compositionally biased region" description="Low complexity" evidence="6">
    <location>
        <begin position="355"/>
        <end position="365"/>
    </location>
</feature>
<evidence type="ECO:0000256" key="2">
    <source>
        <dbReference type="ARBA" id="ARBA00022491"/>
    </source>
</evidence>
<dbReference type="Gene3D" id="1.20.1160.11">
    <property type="entry name" value="Paired amphipathic helix"/>
    <property type="match status" value="3"/>
</dbReference>
<feature type="compositionally biased region" description="Low complexity" evidence="6">
    <location>
        <begin position="926"/>
        <end position="935"/>
    </location>
</feature>
<feature type="compositionally biased region" description="Low complexity" evidence="6">
    <location>
        <begin position="152"/>
        <end position="166"/>
    </location>
</feature>
<evidence type="ECO:0000256" key="5">
    <source>
        <dbReference type="PROSITE-ProRule" id="PRU00810"/>
    </source>
</evidence>
<comment type="subcellular location">
    <subcellularLocation>
        <location evidence="1 5">Nucleus</location>
    </subcellularLocation>
</comment>
<feature type="compositionally biased region" description="Basic and acidic residues" evidence="6">
    <location>
        <begin position="1448"/>
        <end position="1481"/>
    </location>
</feature>
<feature type="compositionally biased region" description="Pro residues" evidence="6">
    <location>
        <begin position="467"/>
        <end position="483"/>
    </location>
</feature>
<dbReference type="InterPro" id="IPR003822">
    <property type="entry name" value="PAH"/>
</dbReference>
<feature type="region of interest" description="Disordered" evidence="6">
    <location>
        <begin position="1409"/>
        <end position="1481"/>
    </location>
</feature>
<evidence type="ECO:0000256" key="6">
    <source>
        <dbReference type="SAM" id="MobiDB-lite"/>
    </source>
</evidence>
<evidence type="ECO:0000256" key="4">
    <source>
        <dbReference type="ARBA" id="ARBA00023242"/>
    </source>
</evidence>
<evidence type="ECO:0000313" key="8">
    <source>
        <dbReference type="EMBL" id="PRQ73125.1"/>
    </source>
</evidence>
<feature type="region of interest" description="Disordered" evidence="6">
    <location>
        <begin position="125"/>
        <end position="174"/>
    </location>
</feature>
<feature type="region of interest" description="Disordered" evidence="6">
    <location>
        <begin position="205"/>
        <end position="239"/>
    </location>
</feature>
<dbReference type="InterPro" id="IPR013194">
    <property type="entry name" value="HDAC_interact_dom"/>
</dbReference>
<dbReference type="Pfam" id="PF08295">
    <property type="entry name" value="Sin3_corepress"/>
    <property type="match status" value="1"/>
</dbReference>
<reference evidence="8 9" key="1">
    <citation type="journal article" date="2018" name="Elife">
        <title>Functional genomics of lipid metabolism in the oleaginous yeast Rhodosporidium toruloides.</title>
        <authorList>
            <person name="Coradetti S.T."/>
            <person name="Pinel D."/>
            <person name="Geiselman G."/>
            <person name="Ito M."/>
            <person name="Mondo S."/>
            <person name="Reilly M.C."/>
            <person name="Cheng Y.F."/>
            <person name="Bauer S."/>
            <person name="Grigoriev I."/>
            <person name="Gladden J.M."/>
            <person name="Simmons B.A."/>
            <person name="Brem R."/>
            <person name="Arkin A.P."/>
            <person name="Skerker J.M."/>
        </authorList>
    </citation>
    <scope>NUCLEOTIDE SEQUENCE [LARGE SCALE GENOMIC DNA]</scope>
    <source>
        <strain evidence="8 9">NBRC 0880</strain>
    </source>
</reference>